<dbReference type="EMBL" id="AF547984">
    <property type="protein sequence ID" value="AAP85708.1"/>
    <property type="molecule type" value="Genomic_DNA"/>
</dbReference>
<evidence type="ECO:0000313" key="1">
    <source>
        <dbReference type="EMBL" id="AAP85708.1"/>
    </source>
</evidence>
<dbReference type="GeneID" id="1463414"/>
<dbReference type="RefSeq" id="NP_872525.1">
    <property type="nucleotide sequence ID" value="NC_005038.1"/>
</dbReference>
<proteinExistence type="predicted"/>
<reference evidence="1 2" key="1">
    <citation type="journal article" date="2003" name="Virology">
        <title>The complete sequence of the Adoxophyes orana granulovirus genome.</title>
        <authorList>
            <person name="Wormleaton S."/>
            <person name="Kuzio J."/>
            <person name="Winstanley D."/>
        </authorList>
    </citation>
    <scope>NUCLEOTIDE SEQUENCE [LARGE SCALE GENOMIC DNA]</scope>
</reference>
<sequence>MSSAKTRLFLTIEKLKNAMEDTQMSYPFWEKFFPLLGNATTVTIDFNTLSDLINEAAETAEQLIMTRGGVMFSQYLQQQQTNGANVIASNTSSNNINRFITSRPVVENVNKIDTKKYYPSVEKLSTYFVSASISSTLYTVKDIVKLYLYLSHTPSYSPLFNLLEQILFKSQKDCIPIVPSDQATVILNCIRNLTSITNYRLDYDGLMLMLNNIRISLNNEIAMYPIVKVRDIISNLNAYDRETEPYKAYAEKFEMLVALKSSHHVVATDNKLSFNGNTIIINNTAASVERYCDINRMVFNSVNNIFINAVEMCASENVKFDVNNYNRKFVVLDRVRENVRNNFVERVAVGDIVSRKRTNTIPKTTTAINNINEEINNDKNNSRPVSVVVKKKKPFL</sequence>
<dbReference type="InterPro" id="IPR008562">
    <property type="entry name" value="AcMNPV_C42"/>
</dbReference>
<accession>Q7T9U4</accession>
<gene>
    <name evidence="1" type="primary">ORF_71</name>
</gene>
<evidence type="ECO:0000313" key="2">
    <source>
        <dbReference type="Proteomes" id="UP000202129"/>
    </source>
</evidence>
<organism evidence="1 2">
    <name type="scientific">Adoxophyes orana granulovirus</name>
    <name type="common">AoGV</name>
    <dbReference type="NCBI Taxonomy" id="170617"/>
    <lineage>
        <taxon>Viruses</taxon>
        <taxon>Viruses incertae sedis</taxon>
        <taxon>Naldaviricetes</taxon>
        <taxon>Lefavirales</taxon>
        <taxon>Baculoviridae</taxon>
        <taxon>Betabaculovirus</taxon>
        <taxon>Betabaculovirus adoranae</taxon>
    </lineage>
</organism>
<name>Q7T9U4_GVAO</name>
<keyword evidence="2" id="KW-1185">Reference proteome</keyword>
<dbReference type="Pfam" id="PF05815">
    <property type="entry name" value="AcMNPV_Orf101"/>
    <property type="match status" value="1"/>
</dbReference>
<dbReference type="Proteomes" id="UP000202129">
    <property type="component" value="Segment"/>
</dbReference>
<dbReference type="KEGG" id="vg:1463414"/>
<dbReference type="OrthoDB" id="4354at10239"/>
<protein>
    <submittedName>
        <fullName evidence="1">ORF_71</fullName>
    </submittedName>
</protein>
<organismHost>
    <name type="scientific">Adoxophyes</name>
    <dbReference type="NCBI Taxonomy" id="85584"/>
</organismHost>